<protein>
    <submittedName>
        <fullName evidence="3">Uncharacterized protein</fullName>
    </submittedName>
</protein>
<dbReference type="Gene3D" id="2.30.29.30">
    <property type="entry name" value="Pleckstrin-homology domain (PH domain)/Phosphotyrosine-binding domain (PTB)"/>
    <property type="match status" value="1"/>
</dbReference>
<feature type="region of interest" description="Disordered" evidence="2">
    <location>
        <begin position="1"/>
        <end position="43"/>
    </location>
</feature>
<dbReference type="FunFam" id="2.30.29.30:FF:000248">
    <property type="entry name" value="TBC1 domain family member 2A isoform X1"/>
    <property type="match status" value="1"/>
</dbReference>
<dbReference type="Gene3D" id="1.10.10.750">
    <property type="entry name" value="Ypt/Rab-GAP domain of gyp1p, domain 1"/>
    <property type="match status" value="1"/>
</dbReference>
<dbReference type="PROSITE" id="PS50003">
    <property type="entry name" value="PH_DOMAIN"/>
    <property type="match status" value="1"/>
</dbReference>
<evidence type="ECO:0000256" key="2">
    <source>
        <dbReference type="SAM" id="MobiDB-lite"/>
    </source>
</evidence>
<dbReference type="SMART" id="SM00164">
    <property type="entry name" value="TBC"/>
    <property type="match status" value="1"/>
</dbReference>
<dbReference type="PROSITE" id="PS50086">
    <property type="entry name" value="TBC_RABGAP"/>
    <property type="match status" value="1"/>
</dbReference>
<dbReference type="Proteomes" id="UP001152795">
    <property type="component" value="Unassembled WGS sequence"/>
</dbReference>
<reference evidence="3" key="1">
    <citation type="submission" date="2020-04" db="EMBL/GenBank/DDBJ databases">
        <authorList>
            <person name="Alioto T."/>
            <person name="Alioto T."/>
            <person name="Gomez Garrido J."/>
        </authorList>
    </citation>
    <scope>NUCLEOTIDE SEQUENCE</scope>
    <source>
        <strain evidence="3">A484AB</strain>
    </source>
</reference>
<dbReference type="SMART" id="SM00233">
    <property type="entry name" value="PH"/>
    <property type="match status" value="1"/>
</dbReference>
<dbReference type="Pfam" id="PF00169">
    <property type="entry name" value="PH"/>
    <property type="match status" value="1"/>
</dbReference>
<name>A0A6S7H9K4_PARCT</name>
<comment type="caution">
    <text evidence="3">The sequence shown here is derived from an EMBL/GenBank/DDBJ whole genome shotgun (WGS) entry which is preliminary data.</text>
</comment>
<evidence type="ECO:0000313" key="4">
    <source>
        <dbReference type="Proteomes" id="UP001152795"/>
    </source>
</evidence>
<dbReference type="EMBL" id="CACRXK020003656">
    <property type="protein sequence ID" value="CAB3999717.1"/>
    <property type="molecule type" value="Genomic_DNA"/>
</dbReference>
<dbReference type="OrthoDB" id="294251at2759"/>
<dbReference type="SUPFAM" id="SSF50729">
    <property type="entry name" value="PH domain-like"/>
    <property type="match status" value="1"/>
</dbReference>
<dbReference type="FunFam" id="1.10.8.270:FF:000026">
    <property type="entry name" value="TBC (Tre-2/Bub2/Cdc16) domain family"/>
    <property type="match status" value="1"/>
</dbReference>
<dbReference type="Pfam" id="PF00566">
    <property type="entry name" value="RabGAP-TBC"/>
    <property type="match status" value="1"/>
</dbReference>
<feature type="compositionally biased region" description="Polar residues" evidence="2">
    <location>
        <begin position="236"/>
        <end position="262"/>
    </location>
</feature>
<dbReference type="GO" id="GO:0031267">
    <property type="term" value="F:small GTPase binding"/>
    <property type="evidence" value="ECO:0007669"/>
    <property type="project" value="TreeGrafter"/>
</dbReference>
<evidence type="ECO:0000256" key="1">
    <source>
        <dbReference type="SAM" id="Coils"/>
    </source>
</evidence>
<dbReference type="InterPro" id="IPR011993">
    <property type="entry name" value="PH-like_dom_sf"/>
</dbReference>
<dbReference type="AlphaFoldDB" id="A0A6S7H9K4"/>
<dbReference type="InterPro" id="IPR050302">
    <property type="entry name" value="Rab_GAP_TBC_domain"/>
</dbReference>
<dbReference type="InterPro" id="IPR035969">
    <property type="entry name" value="Rab-GAP_TBC_sf"/>
</dbReference>
<keyword evidence="1" id="KW-0175">Coiled coil</keyword>
<feature type="coiled-coil region" evidence="1">
    <location>
        <begin position="353"/>
        <end position="380"/>
    </location>
</feature>
<feature type="region of interest" description="Disordered" evidence="2">
    <location>
        <begin position="401"/>
        <end position="430"/>
    </location>
</feature>
<dbReference type="SUPFAM" id="SSF47923">
    <property type="entry name" value="Ypt/Rab-GAP domain of gyp1p"/>
    <property type="match status" value="1"/>
</dbReference>
<gene>
    <name evidence="3" type="ORF">PACLA_8A030528</name>
</gene>
<accession>A0A6S7H9K4</accession>
<proteinExistence type="predicted"/>
<dbReference type="PANTHER" id="PTHR47219">
    <property type="entry name" value="RAB GTPASE-ACTIVATING PROTEIN 1-LIKE"/>
    <property type="match status" value="1"/>
</dbReference>
<feature type="coiled-coil region" evidence="1">
    <location>
        <begin position="448"/>
        <end position="475"/>
    </location>
</feature>
<keyword evidence="4" id="KW-1185">Reference proteome</keyword>
<evidence type="ECO:0000313" key="3">
    <source>
        <dbReference type="EMBL" id="CAB3999717.1"/>
    </source>
</evidence>
<feature type="region of interest" description="Disordered" evidence="2">
    <location>
        <begin position="235"/>
        <end position="262"/>
    </location>
</feature>
<dbReference type="PANTHER" id="PTHR47219:SF20">
    <property type="entry name" value="TBC1 DOMAIN FAMILY MEMBER 2B"/>
    <property type="match status" value="1"/>
</dbReference>
<dbReference type="InterPro" id="IPR000195">
    <property type="entry name" value="Rab-GAP-TBC_dom"/>
</dbReference>
<dbReference type="InterPro" id="IPR001849">
    <property type="entry name" value="PH_domain"/>
</dbReference>
<sequence length="848" mass="95907">MATDLTPQSEAWEELVVPPEVQLGTPPSDGQLQEESTNMDDAENADENATKIKDSSKTKLCGFLGKLGEKGIIKTWKKRWFVFQARSCLLYYYRNPDDTTALGHINISEATFAMNISSGRMDQFDICIANRVYHLQAQDQQTALYWLQQLQGRRREYSKKLTALCHTGAETVPEPSESPGLIATVVSENMKEDDDQIFDSIPAPETVGEDAAKRSPDGRFGGMFKNLANKRHTMFVDSTEQSQPDTLQRSSSMSDESANKRSTIARKRFSVRGSASASVDKTQPACTQCRKLSQQLGVCQEKLEEVNEYAKAEGERVFSLNEFIRETVLEKNTNEGVENSTTPNNHGDNQLYIKKLEKRLREQNEQLANYEKEIAMLREVISSKDEIVMKTTKELATVSISEETNKRKKSQASSESELTPPHDRNNAFSSLGSSGESYRSFLHHIEAIESDEEKVEKLKEALRAYIAQNSFLNSEVVELNKLRKNDTERIRSHIIKNQTQEANLCKIKSKFYFLVQQVNAPVKDGQTGVLPEEIISQLVDEAIEIESQTKKNEEGSNAAFDQYGFYTKLDRGDDDALAAVADKLNRKASVVSDDVRKTSLEVKWENYMMANRNKEFQKTPELKNLIRAGVPHDLRAKIWLKCVNCHVKRTKRVSGSGYYKRLLASKKDSFCPAEKQIGLDLLRTLPNNKYYDKQNADGIDQLRRVLLAFSLHNKEIGYCQGLNRLAAIALLYLSEEESFWALVALVEHVMPIAYYTQTLVGSQADQRVLKDLLAEKIPKVTDHLDTLNIDLSLVTFNWFLTAYVDSVPIEIVLRIWDALLYEGTKVLIVVLGIPEVMFPTACLGFSKQ</sequence>
<organism evidence="3 4">
    <name type="scientific">Paramuricea clavata</name>
    <name type="common">Red gorgonian</name>
    <name type="synonym">Violescent sea-whip</name>
    <dbReference type="NCBI Taxonomy" id="317549"/>
    <lineage>
        <taxon>Eukaryota</taxon>
        <taxon>Metazoa</taxon>
        <taxon>Cnidaria</taxon>
        <taxon>Anthozoa</taxon>
        <taxon>Octocorallia</taxon>
        <taxon>Malacalcyonacea</taxon>
        <taxon>Plexauridae</taxon>
        <taxon>Paramuricea</taxon>
    </lineage>
</organism>
<dbReference type="CDD" id="cd01265">
    <property type="entry name" value="PH_TBC1D2A"/>
    <property type="match status" value="1"/>
</dbReference>
<dbReference type="Gene3D" id="1.10.472.80">
    <property type="entry name" value="Ypt/Rab-GAP domain of gyp1p, domain 3"/>
    <property type="match status" value="1"/>
</dbReference>
<dbReference type="Gene3D" id="1.10.8.270">
    <property type="entry name" value="putative rabgap domain of human tbc1 domain family member 14 like domains"/>
    <property type="match status" value="1"/>
</dbReference>
<dbReference type="GO" id="GO:0005096">
    <property type="term" value="F:GTPase activator activity"/>
    <property type="evidence" value="ECO:0007669"/>
    <property type="project" value="TreeGrafter"/>
</dbReference>